<evidence type="ECO:0000313" key="3">
    <source>
        <dbReference type="Proteomes" id="UP000241137"/>
    </source>
</evidence>
<accession>K7YE52</accession>
<evidence type="ECO:0000256" key="1">
    <source>
        <dbReference type="SAM" id="Coils"/>
    </source>
</evidence>
<organism evidence="2 3">
    <name type="scientific">Megavirus courdo11</name>
    <dbReference type="NCBI Taxonomy" id="1128140"/>
    <lineage>
        <taxon>Viruses</taxon>
        <taxon>Varidnaviria</taxon>
        <taxon>Bamfordvirae</taxon>
        <taxon>Nucleocytoviricota</taxon>
        <taxon>Megaviricetes</taxon>
        <taxon>Imitervirales</taxon>
        <taxon>Mimiviridae</taxon>
        <taxon>Megamimivirinae</taxon>
        <taxon>Megavirus</taxon>
        <taxon>Megavirus chilense</taxon>
    </lineage>
</organism>
<sequence>MKTLVKQVQKLNKNELKELREIITERENEIKSQELKLKIIPDIFKNKIICLDFCTDYHGGGYDDYNNISSWACIEFDNGLKIDANYSISRSRDWNTEKVEIKLNMEVTPLYYKRIRQKFNKYPNAVILELDKKFLKILDESKLKHNTYNKKMLGILINNIISQTQTTCDDENDSYEINIIDIDEINKLNNDKSLRYDKYMIPNDYDNTSIRFKFIDKTIDN</sequence>
<evidence type="ECO:0000313" key="2">
    <source>
        <dbReference type="EMBL" id="AFX92092.1"/>
    </source>
</evidence>
<name>K7YE52_9VIRU</name>
<reference evidence="2 3" key="1">
    <citation type="journal article" date="2014" name="Virus Genes">
        <title>Complete genome sequence of Courdo11 virus, a member of the family Mimiviridae.</title>
        <authorList>
            <person name="Yoosuf N."/>
            <person name="Pagnier I."/>
            <person name="Fournous G."/>
            <person name="Robert C."/>
            <person name="La Scola B."/>
            <person name="Raoult D."/>
            <person name="Colson P."/>
        </authorList>
    </citation>
    <scope>NUCLEOTIDE SEQUENCE [LARGE SCALE GENOMIC DNA]</scope>
</reference>
<dbReference type="Proteomes" id="UP000241137">
    <property type="component" value="Segment"/>
</dbReference>
<keyword evidence="1" id="KW-0175">Coiled coil</keyword>
<gene>
    <name evidence="2" type="ORF">CE11_00060</name>
</gene>
<protein>
    <submittedName>
        <fullName evidence="2">Uncharacterized protein</fullName>
    </submittedName>
</protein>
<dbReference type="Pfam" id="PF19231">
    <property type="entry name" value="DUF5884"/>
    <property type="match status" value="1"/>
</dbReference>
<proteinExistence type="predicted"/>
<dbReference type="InterPro" id="IPR045365">
    <property type="entry name" value="DUF5884"/>
</dbReference>
<dbReference type="EMBL" id="JX975216">
    <property type="protein sequence ID" value="AFX92092.1"/>
    <property type="molecule type" value="Genomic_DNA"/>
</dbReference>
<feature type="coiled-coil region" evidence="1">
    <location>
        <begin position="5"/>
        <end position="36"/>
    </location>
</feature>